<evidence type="ECO:0000256" key="7">
    <source>
        <dbReference type="SAM" id="Coils"/>
    </source>
</evidence>
<dbReference type="PROSITE" id="PS51867">
    <property type="entry name" value="ZF_RING_GID"/>
    <property type="match status" value="1"/>
</dbReference>
<keyword evidence="10" id="KW-1185">Reference proteome</keyword>
<dbReference type="AlphaFoldDB" id="L1LCD2"/>
<dbReference type="GO" id="GO:0008270">
    <property type="term" value="F:zinc ion binding"/>
    <property type="evidence" value="ECO:0007669"/>
    <property type="project" value="UniProtKB-KW"/>
</dbReference>
<evidence type="ECO:0000256" key="2">
    <source>
        <dbReference type="ARBA" id="ARBA00022490"/>
    </source>
</evidence>
<evidence type="ECO:0000256" key="6">
    <source>
        <dbReference type="PROSITE-ProRule" id="PRU01215"/>
    </source>
</evidence>
<keyword evidence="7" id="KW-0175">Coiled coil</keyword>
<dbReference type="PANTHER" id="PTHR12170">
    <property type="entry name" value="MACROPHAGE ERYTHROBLAST ATTACHER-RELATED"/>
    <property type="match status" value="1"/>
</dbReference>
<feature type="zinc finger region" description="RING-Gid-type" evidence="6">
    <location>
        <begin position="373"/>
        <end position="444"/>
    </location>
</feature>
<dbReference type="InterPro" id="IPR045098">
    <property type="entry name" value="Fyv10_fam"/>
</dbReference>
<keyword evidence="4 6" id="KW-0863">Zinc-finger</keyword>
<dbReference type="VEuPathDB" id="PiroplasmaDB:BEWA_014690"/>
<reference evidence="9 10" key="1">
    <citation type="journal article" date="2012" name="BMC Genomics">
        <title>Comparative genomic analysis and phylogenetic position of Theileria equi.</title>
        <authorList>
            <person name="Kappmeyer L.S."/>
            <person name="Thiagarajan M."/>
            <person name="Herndon D.R."/>
            <person name="Ramsay J.D."/>
            <person name="Caler E."/>
            <person name="Djikeng A."/>
            <person name="Gillespie J.J."/>
            <person name="Lau A.O."/>
            <person name="Roalson E.H."/>
            <person name="Silva J.C."/>
            <person name="Silva M.G."/>
            <person name="Suarez C.E."/>
            <person name="Ueti M.W."/>
            <person name="Nene V.M."/>
            <person name="Mealey R.H."/>
            <person name="Knowles D.P."/>
            <person name="Brayton K.A."/>
        </authorList>
    </citation>
    <scope>NUCLEOTIDE SEQUENCE [LARGE SCALE GENOMIC DNA]</scope>
    <source>
        <strain evidence="9 10">WA</strain>
    </source>
</reference>
<keyword evidence="2" id="KW-0963">Cytoplasm</keyword>
<dbReference type="OrthoDB" id="1933455at2759"/>
<dbReference type="PANTHER" id="PTHR12170:SF2">
    <property type="entry name" value="E3 UBIQUITIN-PROTEIN TRANSFERASE MAEA"/>
    <property type="match status" value="1"/>
</dbReference>
<dbReference type="GO" id="GO:0005634">
    <property type="term" value="C:nucleus"/>
    <property type="evidence" value="ECO:0007669"/>
    <property type="project" value="TreeGrafter"/>
</dbReference>
<proteinExistence type="predicted"/>
<evidence type="ECO:0000256" key="5">
    <source>
        <dbReference type="ARBA" id="ARBA00022833"/>
    </source>
</evidence>
<dbReference type="STRING" id="1537102.L1LCD2"/>
<dbReference type="Proteomes" id="UP000031512">
    <property type="component" value="Unassembled WGS sequence"/>
</dbReference>
<comment type="subcellular location">
    <subcellularLocation>
        <location evidence="1">Cytoplasm</location>
    </subcellularLocation>
</comment>
<protein>
    <recommendedName>
        <fullName evidence="8">RING-Gid-type domain-containing protein</fullName>
    </recommendedName>
</protein>
<name>L1LCD2_THEEQ</name>
<evidence type="ECO:0000256" key="1">
    <source>
        <dbReference type="ARBA" id="ARBA00004496"/>
    </source>
</evidence>
<evidence type="ECO:0000256" key="3">
    <source>
        <dbReference type="ARBA" id="ARBA00022723"/>
    </source>
</evidence>
<dbReference type="GO" id="GO:0005737">
    <property type="term" value="C:cytoplasm"/>
    <property type="evidence" value="ECO:0007669"/>
    <property type="project" value="UniProtKB-SubCell"/>
</dbReference>
<evidence type="ECO:0000313" key="9">
    <source>
        <dbReference type="EMBL" id="EKX72910.1"/>
    </source>
</evidence>
<dbReference type="KEGG" id="beq:BEWA_014690"/>
<evidence type="ECO:0000313" key="10">
    <source>
        <dbReference type="Proteomes" id="UP000031512"/>
    </source>
</evidence>
<dbReference type="EMBL" id="ACOU01000004">
    <property type="protein sequence ID" value="EKX72910.1"/>
    <property type="molecule type" value="Genomic_DNA"/>
</dbReference>
<evidence type="ECO:0000259" key="8">
    <source>
        <dbReference type="PROSITE" id="PS51867"/>
    </source>
</evidence>
<dbReference type="GO" id="GO:0043161">
    <property type="term" value="P:proteasome-mediated ubiquitin-dependent protein catabolic process"/>
    <property type="evidence" value="ECO:0007669"/>
    <property type="project" value="InterPro"/>
</dbReference>
<dbReference type="InterPro" id="IPR024964">
    <property type="entry name" value="CTLH/CRA"/>
</dbReference>
<organism evidence="9 10">
    <name type="scientific">Theileria equi strain WA</name>
    <dbReference type="NCBI Taxonomy" id="1537102"/>
    <lineage>
        <taxon>Eukaryota</taxon>
        <taxon>Sar</taxon>
        <taxon>Alveolata</taxon>
        <taxon>Apicomplexa</taxon>
        <taxon>Aconoidasida</taxon>
        <taxon>Piroplasmida</taxon>
        <taxon>Theileriidae</taxon>
        <taxon>Theileria</taxon>
    </lineage>
</organism>
<feature type="domain" description="RING-Gid-type" evidence="8">
    <location>
        <begin position="373"/>
        <end position="444"/>
    </location>
</feature>
<dbReference type="Pfam" id="PF10607">
    <property type="entry name" value="CTLH"/>
    <property type="match status" value="1"/>
</dbReference>
<feature type="coiled-coil region" evidence="7">
    <location>
        <begin position="81"/>
        <end position="122"/>
    </location>
</feature>
<sequence length="459" mass="52070">MKNVEENALDVDLKITKDLSIPSKNESGSINIVDKSLISIPLELITTGIKDVELLLDKKLLIVTTYLVKRLIQIQDRNLAKDKLQRALKRLYDIKNELSNIEEELDLQMNNLIARLTELRNEPDLYTGQKNQKFCFDTYRKRVSWILGEYLSKKSFSDTVSLLVKAEGIEKLVDLQLFETFNRIKSDLEQHVISSALLWAEENEQKLAKVGSVLLHELRLQKIVMAFDSSNMNEMLELIGKYVTNDVLNRCPDAKKIITAAIFYAGNPMVEIQKEPISKKMSTLTNFTTVDTLLDDEIVESTRDEAYGAGSAVHARYIPLVGDNRWSMLIREFERDMTALYGFREKSVLEDLIQAGFSAIKSKGCRDGKSKTCPSCLPEWSSYVEQIPTLHKLQSILICPITGAIMDYSNPPFASPDGYVISKAALDILNRNNGGNDYVICPNTNKKVHISEFKRIFIT</sequence>
<dbReference type="GeneID" id="15804545"/>
<dbReference type="InterPro" id="IPR044063">
    <property type="entry name" value="ZF_RING_GID"/>
</dbReference>
<evidence type="ECO:0000256" key="4">
    <source>
        <dbReference type="ARBA" id="ARBA00022771"/>
    </source>
</evidence>
<accession>L1LCD2</accession>
<comment type="caution">
    <text evidence="9">The sequence shown here is derived from an EMBL/GenBank/DDBJ whole genome shotgun (WGS) entry which is preliminary data.</text>
</comment>
<dbReference type="GO" id="GO:0061630">
    <property type="term" value="F:ubiquitin protein ligase activity"/>
    <property type="evidence" value="ECO:0007669"/>
    <property type="project" value="InterPro"/>
</dbReference>
<keyword evidence="3" id="KW-0479">Metal-binding</keyword>
<gene>
    <name evidence="9" type="ORF">BEWA_014690</name>
</gene>
<dbReference type="eggNOG" id="KOG0396">
    <property type="taxonomic scope" value="Eukaryota"/>
</dbReference>
<dbReference type="RefSeq" id="XP_004832362.1">
    <property type="nucleotide sequence ID" value="XM_004832305.1"/>
</dbReference>
<keyword evidence="5" id="KW-0862">Zinc</keyword>
<dbReference type="CDD" id="cd16659">
    <property type="entry name" value="RING-Ubox_Emp"/>
    <property type="match status" value="1"/>
</dbReference>
<dbReference type="GO" id="GO:0034657">
    <property type="term" value="C:GID complex"/>
    <property type="evidence" value="ECO:0007669"/>
    <property type="project" value="TreeGrafter"/>
</dbReference>